<dbReference type="RefSeq" id="WP_191198152.1">
    <property type="nucleotide sequence ID" value="NZ_BAAAPA010000003.1"/>
</dbReference>
<evidence type="ECO:0000256" key="1">
    <source>
        <dbReference type="SAM" id="SignalP"/>
    </source>
</evidence>
<accession>A0ABR8MCB4</accession>
<keyword evidence="4" id="KW-1185">Reference proteome</keyword>
<feature type="chain" id="PRO_5047249242" evidence="1">
    <location>
        <begin position="30"/>
        <end position="400"/>
    </location>
</feature>
<dbReference type="PANTHER" id="PTHR10963">
    <property type="entry name" value="GLYCOSYL HYDROLASE-RELATED"/>
    <property type="match status" value="1"/>
</dbReference>
<evidence type="ECO:0000313" key="3">
    <source>
        <dbReference type="EMBL" id="MBD3913779.1"/>
    </source>
</evidence>
<keyword evidence="3" id="KW-0378">Hydrolase</keyword>
<dbReference type="InterPro" id="IPR013320">
    <property type="entry name" value="ConA-like_dom_sf"/>
</dbReference>
<dbReference type="PANTHER" id="PTHR10963:SF60">
    <property type="entry name" value="GRAM-NEGATIVE BACTERIA-BINDING PROTEIN 1-RELATED"/>
    <property type="match status" value="1"/>
</dbReference>
<dbReference type="Pfam" id="PF00722">
    <property type="entry name" value="Glyco_hydro_16"/>
    <property type="match status" value="1"/>
</dbReference>
<dbReference type="GO" id="GO:0016787">
    <property type="term" value="F:hydrolase activity"/>
    <property type="evidence" value="ECO:0007669"/>
    <property type="project" value="UniProtKB-KW"/>
</dbReference>
<dbReference type="EMBL" id="JACXYY010000002">
    <property type="protein sequence ID" value="MBD3913779.1"/>
    <property type="molecule type" value="Genomic_DNA"/>
</dbReference>
<dbReference type="InterPro" id="IPR050546">
    <property type="entry name" value="Glycosyl_Hydrlase_16"/>
</dbReference>
<reference evidence="3 4" key="1">
    <citation type="submission" date="2020-09" db="EMBL/GenBank/DDBJ databases">
        <title>novel species in genus Nocardioides.</title>
        <authorList>
            <person name="Zhang G."/>
        </authorList>
    </citation>
    <scope>NUCLEOTIDE SEQUENCE [LARGE SCALE GENOMIC DNA]</scope>
    <source>
        <strain evidence="3 4">19197</strain>
    </source>
</reference>
<proteinExistence type="predicted"/>
<dbReference type="Proteomes" id="UP000649289">
    <property type="component" value="Unassembled WGS sequence"/>
</dbReference>
<feature type="domain" description="GH16" evidence="2">
    <location>
        <begin position="145"/>
        <end position="400"/>
    </location>
</feature>
<keyword evidence="1" id="KW-0732">Signal</keyword>
<dbReference type="SUPFAM" id="SSF49899">
    <property type="entry name" value="Concanavalin A-like lectins/glucanases"/>
    <property type="match status" value="1"/>
</dbReference>
<organism evidence="3 4">
    <name type="scientific">Nocardioides hwasunensis</name>
    <dbReference type="NCBI Taxonomy" id="397258"/>
    <lineage>
        <taxon>Bacteria</taxon>
        <taxon>Bacillati</taxon>
        <taxon>Actinomycetota</taxon>
        <taxon>Actinomycetes</taxon>
        <taxon>Propionibacteriales</taxon>
        <taxon>Nocardioidaceae</taxon>
        <taxon>Nocardioides</taxon>
    </lineage>
</organism>
<dbReference type="InterPro" id="IPR000757">
    <property type="entry name" value="Beta-glucanase-like"/>
</dbReference>
<evidence type="ECO:0000259" key="2">
    <source>
        <dbReference type="PROSITE" id="PS51762"/>
    </source>
</evidence>
<dbReference type="PROSITE" id="PS51762">
    <property type="entry name" value="GH16_2"/>
    <property type="match status" value="1"/>
</dbReference>
<comment type="caution">
    <text evidence="3">The sequence shown here is derived from an EMBL/GenBank/DDBJ whole genome shotgun (WGS) entry which is preliminary data.</text>
</comment>
<dbReference type="Gene3D" id="2.60.120.200">
    <property type="match status" value="1"/>
</dbReference>
<evidence type="ECO:0000313" key="4">
    <source>
        <dbReference type="Proteomes" id="UP000649289"/>
    </source>
</evidence>
<feature type="signal peptide" evidence="1">
    <location>
        <begin position="1"/>
        <end position="29"/>
    </location>
</feature>
<dbReference type="CDD" id="cd00413">
    <property type="entry name" value="Glyco_hydrolase_16"/>
    <property type="match status" value="1"/>
</dbReference>
<sequence>MSARRVLVGSVAALILPASLLMTTEIGSANDDAAATSTPSVLTKKAGQKISLEVLPQIVQQGKRPASADKAKGSVIATLKPVKVGRTVTLEVQQGTKWKKAGTAKQERSGKAYFRANVSKGGLPLTYRVTANKFKGLKKVSSKSADTAAWVTPTFTDEFSGSTLNPVWSMRGQDYEAQSKRVCSKGSPDAVKVGGGTVRLSVIKDKSRKGKCKAASRKKSKKISYRLNGHIGTAQGFSFRYGVAAARIKMQKSRGQHASFWSQPVGENQPGSAGHEIDIIEYFGDKHPQGGLTSFIHWYKGKRLIKTGSWIKNSESFLKNKKDGWSKNYHVFSVKWTPKSITTYIDGKETWRTSARVSKAQQYLILSMLASDYEALEMPDKKLPQSMNVDWVRVWETPQP</sequence>
<protein>
    <submittedName>
        <fullName evidence="3">Glycoside hydrolase family 16 protein</fullName>
    </submittedName>
</protein>
<name>A0ABR8MCB4_9ACTN</name>
<gene>
    <name evidence="3" type="ORF">IEZ25_04055</name>
</gene>